<dbReference type="Gene3D" id="3.40.50.150">
    <property type="entry name" value="Vaccinia Virus protein VP39"/>
    <property type="match status" value="1"/>
</dbReference>
<organism evidence="2">
    <name type="scientific">Sorangium cellulosum</name>
    <name type="common">Polyangium cellulosum</name>
    <dbReference type="NCBI Taxonomy" id="56"/>
    <lineage>
        <taxon>Bacteria</taxon>
        <taxon>Pseudomonadati</taxon>
        <taxon>Myxococcota</taxon>
        <taxon>Polyangia</taxon>
        <taxon>Polyangiales</taxon>
        <taxon>Polyangiaceae</taxon>
        <taxon>Sorangium</taxon>
    </lineage>
</organism>
<evidence type="ECO:0000313" key="2">
    <source>
        <dbReference type="EMBL" id="ALD83694.1"/>
    </source>
</evidence>
<evidence type="ECO:0000259" key="1">
    <source>
        <dbReference type="Pfam" id="PF08241"/>
    </source>
</evidence>
<accession>A0A0M5KK20</accession>
<dbReference type="AlphaFoldDB" id="A0A0M5KK20"/>
<dbReference type="EMBL" id="KT368180">
    <property type="protein sequence ID" value="ALD83694.1"/>
    <property type="molecule type" value="Genomic_DNA"/>
</dbReference>
<dbReference type="PANTHER" id="PTHR43591">
    <property type="entry name" value="METHYLTRANSFERASE"/>
    <property type="match status" value="1"/>
</dbReference>
<name>A0A0M5KK20_SORCE</name>
<dbReference type="CDD" id="cd02440">
    <property type="entry name" value="AdoMet_MTases"/>
    <property type="match status" value="1"/>
</dbReference>
<dbReference type="Gene3D" id="2.20.25.10">
    <property type="match status" value="1"/>
</dbReference>
<gene>
    <name evidence="2" type="primary">ctoF</name>
</gene>
<sequence>MDLDTIAMLRDPTTHAKLRLASGPEGERLINVDSGASYPIREGVPAFVSRADLTDANQRFTKFYDLFAPVYDAMISGYLWVRRLGNDESFRREYLKDLGVKDHDRILEISIGTGRNSRYLPKTCEFFGVDISWGMIKRCKAAMQEQGLRHRLFLANGEYLPFEDDVFDAVFHVGGIKFFNDKARAIREMIRVAKPGAKIMIVDPTEMTMRDVEGTPIAKSFFKGIKDLTTAPVDLVPKDMRDVELRDILQGRFYCLQFRKPERAGAAADPTHAMR</sequence>
<dbReference type="GO" id="GO:0032259">
    <property type="term" value="P:methylation"/>
    <property type="evidence" value="ECO:0007669"/>
    <property type="project" value="UniProtKB-KW"/>
</dbReference>
<dbReference type="InterPro" id="IPR029063">
    <property type="entry name" value="SAM-dependent_MTases_sf"/>
</dbReference>
<dbReference type="GO" id="GO:0008757">
    <property type="term" value="F:S-adenosylmethionine-dependent methyltransferase activity"/>
    <property type="evidence" value="ECO:0007669"/>
    <property type="project" value="InterPro"/>
</dbReference>
<dbReference type="Pfam" id="PF08241">
    <property type="entry name" value="Methyltransf_11"/>
    <property type="match status" value="1"/>
</dbReference>
<reference evidence="2" key="1">
    <citation type="journal article" date="2015" name="ACS Chem. Biol.">
        <title>Two of a Kind-The Biosynthetic Pathways of Chlorotonil and Anthracimycin.</title>
        <authorList>
            <person name="Jungmann K."/>
            <person name="Jansen R."/>
            <person name="Gerth K."/>
            <person name="Huch V."/>
            <person name="Krug D."/>
            <person name="Fenical W."/>
            <person name="Muller R."/>
        </authorList>
    </citation>
    <scope>NUCLEOTIDE SEQUENCE</scope>
    <source>
        <strain evidence="2">1525</strain>
    </source>
</reference>
<proteinExistence type="predicted"/>
<dbReference type="SUPFAM" id="SSF53335">
    <property type="entry name" value="S-adenosyl-L-methionine-dependent methyltransferases"/>
    <property type="match status" value="1"/>
</dbReference>
<keyword evidence="2" id="KW-0489">Methyltransferase</keyword>
<protein>
    <submittedName>
        <fullName evidence="2">SAM-dependent methyltransferase</fullName>
    </submittedName>
</protein>
<dbReference type="InterPro" id="IPR013216">
    <property type="entry name" value="Methyltransf_11"/>
</dbReference>
<keyword evidence="2" id="KW-0808">Transferase</keyword>
<feature type="domain" description="Methyltransferase type 11" evidence="1">
    <location>
        <begin position="107"/>
        <end position="201"/>
    </location>
</feature>